<keyword evidence="4" id="KW-1185">Reference proteome</keyword>
<dbReference type="HOGENOM" id="CLU_2009617_0_0_1"/>
<feature type="non-terminal residue" evidence="2">
    <location>
        <position position="1"/>
    </location>
</feature>
<organism>
    <name type="scientific">Ixodes scapularis</name>
    <name type="common">Black-legged tick</name>
    <name type="synonym">Deer tick</name>
    <dbReference type="NCBI Taxonomy" id="6945"/>
    <lineage>
        <taxon>Eukaryota</taxon>
        <taxon>Metazoa</taxon>
        <taxon>Ecdysozoa</taxon>
        <taxon>Arthropoda</taxon>
        <taxon>Chelicerata</taxon>
        <taxon>Arachnida</taxon>
        <taxon>Acari</taxon>
        <taxon>Parasitiformes</taxon>
        <taxon>Ixodida</taxon>
        <taxon>Ixodoidea</taxon>
        <taxon>Ixodidae</taxon>
        <taxon>Ixodinae</taxon>
        <taxon>Ixodes</taxon>
    </lineage>
</organism>
<feature type="compositionally biased region" description="Low complexity" evidence="1">
    <location>
        <begin position="57"/>
        <end position="67"/>
    </location>
</feature>
<name>B7PPU5_IXOSC</name>
<dbReference type="VEuPathDB" id="VectorBase:ISCW019188"/>
<proteinExistence type="predicted"/>
<gene>
    <name evidence="2" type="ORF">IscW_ISCW019188</name>
</gene>
<reference evidence="2 4" key="1">
    <citation type="submission" date="2008-03" db="EMBL/GenBank/DDBJ databases">
        <title>Annotation of Ixodes scapularis.</title>
        <authorList>
            <consortium name="Ixodes scapularis Genome Project Consortium"/>
            <person name="Caler E."/>
            <person name="Hannick L.I."/>
            <person name="Bidwell S."/>
            <person name="Joardar V."/>
            <person name="Thiagarajan M."/>
            <person name="Amedeo P."/>
            <person name="Galinsky K.J."/>
            <person name="Schobel S."/>
            <person name="Inman J."/>
            <person name="Hostetler J."/>
            <person name="Miller J."/>
            <person name="Hammond M."/>
            <person name="Megy K."/>
            <person name="Lawson D."/>
            <person name="Kodira C."/>
            <person name="Sutton G."/>
            <person name="Meyer J."/>
            <person name="Hill C.A."/>
            <person name="Birren B."/>
            <person name="Nene V."/>
            <person name="Collins F."/>
            <person name="Alarcon-Chaidez F."/>
            <person name="Wikel S."/>
            <person name="Strausberg R."/>
        </authorList>
    </citation>
    <scope>NUCLEOTIDE SEQUENCE [LARGE SCALE GENOMIC DNA]</scope>
    <source>
        <strain evidence="4">Wikel</strain>
        <strain evidence="2">Wikel colony</strain>
    </source>
</reference>
<dbReference type="PaxDb" id="6945-B7PPU5"/>
<dbReference type="EMBL" id="DS760728">
    <property type="protein sequence ID" value="EEC08617.1"/>
    <property type="molecule type" value="Genomic_DNA"/>
</dbReference>
<dbReference type="EMBL" id="ABJB010500322">
    <property type="status" value="NOT_ANNOTATED_CDS"/>
    <property type="molecule type" value="Genomic_DNA"/>
</dbReference>
<evidence type="ECO:0000313" key="4">
    <source>
        <dbReference type="Proteomes" id="UP000001555"/>
    </source>
</evidence>
<evidence type="ECO:0000313" key="2">
    <source>
        <dbReference type="EMBL" id="EEC08617.1"/>
    </source>
</evidence>
<feature type="compositionally biased region" description="Polar residues" evidence="1">
    <location>
        <begin position="29"/>
        <end position="44"/>
    </location>
</feature>
<reference evidence="3" key="2">
    <citation type="submission" date="2020-05" db="UniProtKB">
        <authorList>
            <consortium name="EnsemblMetazoa"/>
        </authorList>
    </citation>
    <scope>IDENTIFICATION</scope>
    <source>
        <strain evidence="3">wikel</strain>
    </source>
</reference>
<protein>
    <submittedName>
        <fullName evidence="2 3">Uncharacterized protein</fullName>
    </submittedName>
</protein>
<dbReference type="EnsemblMetazoa" id="ISCW019188-RA">
    <property type="protein sequence ID" value="ISCW019188-PA"/>
    <property type="gene ID" value="ISCW019188"/>
</dbReference>
<evidence type="ECO:0000313" key="3">
    <source>
        <dbReference type="EnsemblMetazoa" id="ISCW019188-PA"/>
    </source>
</evidence>
<dbReference type="AlphaFoldDB" id="B7PPU5"/>
<dbReference type="Proteomes" id="UP000001555">
    <property type="component" value="Unassembled WGS sequence"/>
</dbReference>
<feature type="non-terminal residue" evidence="2">
    <location>
        <position position="124"/>
    </location>
</feature>
<feature type="compositionally biased region" description="Pro residues" evidence="1">
    <location>
        <begin position="92"/>
        <end position="101"/>
    </location>
</feature>
<dbReference type="VEuPathDB" id="VectorBase:ISCI019188"/>
<sequence>RRVTRRSRTALCAHAPRLSPPPYKPQSVPHASTHSLSLPRTGQPVSEAIPSPVLEPSTSASSNTDAANRARPDGPCHNVARDYTVACDHAPTPDPPPPPPAAQRTRQTPSLGPPCAHSRPRLNS</sequence>
<accession>B7PPU5</accession>
<feature type="region of interest" description="Disordered" evidence="1">
    <location>
        <begin position="1"/>
        <end position="124"/>
    </location>
</feature>
<evidence type="ECO:0000256" key="1">
    <source>
        <dbReference type="SAM" id="MobiDB-lite"/>
    </source>
</evidence>
<dbReference type="InParanoid" id="B7PPU5"/>